<dbReference type="PROSITE" id="PS50878">
    <property type="entry name" value="RT_POL"/>
    <property type="match status" value="1"/>
</dbReference>
<dbReference type="EMBL" id="MVDE01000023">
    <property type="protein sequence ID" value="PKQ64593.1"/>
    <property type="molecule type" value="Genomic_DNA"/>
</dbReference>
<accession>A0A2N3I2W3</accession>
<evidence type="ECO:0000259" key="3">
    <source>
        <dbReference type="PROSITE" id="PS50878"/>
    </source>
</evidence>
<feature type="region of interest" description="Disordered" evidence="2">
    <location>
        <begin position="1"/>
        <end position="36"/>
    </location>
</feature>
<keyword evidence="4" id="KW-0808">Transferase</keyword>
<evidence type="ECO:0000256" key="2">
    <source>
        <dbReference type="SAM" id="MobiDB-lite"/>
    </source>
</evidence>
<keyword evidence="4" id="KW-0548">Nucleotidyltransferase</keyword>
<reference evidence="4 5" key="1">
    <citation type="journal article" date="2017" name="Front. Microbiol.">
        <title>Labilibaculum manganireducens gen. nov., sp. nov. and Labilibaculum filiforme sp. nov., Novel Bacteroidetes Isolated from Subsurface Sediments of the Baltic Sea.</title>
        <authorList>
            <person name="Vandieken V."/>
            <person name="Marshall I.P."/>
            <person name="Niemann H."/>
            <person name="Engelen B."/>
            <person name="Cypionka H."/>
        </authorList>
    </citation>
    <scope>NUCLEOTIDE SEQUENCE [LARGE SCALE GENOMIC DNA]</scope>
    <source>
        <strain evidence="4 5">59.10-2M</strain>
    </source>
</reference>
<dbReference type="Proteomes" id="UP000233618">
    <property type="component" value="Unassembled WGS sequence"/>
</dbReference>
<dbReference type="Pfam" id="PF08388">
    <property type="entry name" value="GIIM"/>
    <property type="match status" value="1"/>
</dbReference>
<name>A0A2N3I2W3_9BACT</name>
<dbReference type="InterPro" id="IPR030931">
    <property type="entry name" value="Group_II_RT_mat"/>
</dbReference>
<dbReference type="InterPro" id="IPR051083">
    <property type="entry name" value="GrpII_Intron_Splice-Mob/Def"/>
</dbReference>
<keyword evidence="5" id="KW-1185">Reference proteome</keyword>
<dbReference type="GO" id="GO:0003964">
    <property type="term" value="F:RNA-directed DNA polymerase activity"/>
    <property type="evidence" value="ECO:0007669"/>
    <property type="project" value="UniProtKB-KW"/>
</dbReference>
<dbReference type="PANTHER" id="PTHR34047:SF8">
    <property type="entry name" value="PROTEIN YKFC"/>
    <property type="match status" value="1"/>
</dbReference>
<dbReference type="SUPFAM" id="SSF56672">
    <property type="entry name" value="DNA/RNA polymerases"/>
    <property type="match status" value="1"/>
</dbReference>
<feature type="compositionally biased region" description="Basic and acidic residues" evidence="2">
    <location>
        <begin position="1"/>
        <end position="29"/>
    </location>
</feature>
<evidence type="ECO:0000313" key="4">
    <source>
        <dbReference type="EMBL" id="PKQ64593.1"/>
    </source>
</evidence>
<dbReference type="InterPro" id="IPR013597">
    <property type="entry name" value="Mat_intron_G2"/>
</dbReference>
<dbReference type="RefSeq" id="WP_218973117.1">
    <property type="nucleotide sequence ID" value="NZ_MVDE01000023.1"/>
</dbReference>
<dbReference type="AlphaFoldDB" id="A0A2N3I2W3"/>
<sequence length="479" mass="55619">MKVNECYREKERKQKISKDTYQQKDRAEPEGYAGGQTFMRMTENNITNADNSKYGLLECILSPQNLNAAFKRVKSNKGSGGIDKMEVESLGDYLICHKDSLIQSILDGKYRPNPVRRVDIPKDNGQKRSLGIPTVVDRVVQQAIAQVLSPIYEKQFSTNSYGFRPKRSAHQALIKCKEHITNGYKYAIDMDLEKFFDTVNQSKLIEILSRTVKDGRVVSLIHRYQKAGVVVRNKFEGSKMGVPQGVPQGGPLSPLLSNIMLNELDKELVKRGHNFVRYADDMVILCKSIRSAKRTMVNIIAYIKERLFLKVNNEKTSVAYISKIKFLGYSFYVNKKKGRLRLHPKSLAKMKEKIRTLTSRNNGWGDAKWKLELKQYITGWLNYFKLADIKSLLSKIDEWYRRRLRMVIWKQWKRIRSRGRNLIKLGIAKYKAWEYANTRKAYWRTSNSPILKTSITNDRLKQAGYIFFSDYYRKVNGVN</sequence>
<comment type="similarity">
    <text evidence="1">Belongs to the bacterial reverse transcriptase family.</text>
</comment>
<dbReference type="InterPro" id="IPR000477">
    <property type="entry name" value="RT_dom"/>
</dbReference>
<dbReference type="InterPro" id="IPR043502">
    <property type="entry name" value="DNA/RNA_pol_sf"/>
</dbReference>
<keyword evidence="4" id="KW-0695">RNA-directed DNA polymerase</keyword>
<organism evidence="4 5">
    <name type="scientific">Labilibaculum manganireducens</name>
    <dbReference type="NCBI Taxonomy" id="1940525"/>
    <lineage>
        <taxon>Bacteria</taxon>
        <taxon>Pseudomonadati</taxon>
        <taxon>Bacteroidota</taxon>
        <taxon>Bacteroidia</taxon>
        <taxon>Marinilabiliales</taxon>
        <taxon>Marinifilaceae</taxon>
        <taxon>Labilibaculum</taxon>
    </lineage>
</organism>
<evidence type="ECO:0000256" key="1">
    <source>
        <dbReference type="ARBA" id="ARBA00034120"/>
    </source>
</evidence>
<comment type="caution">
    <text evidence="4">The sequence shown here is derived from an EMBL/GenBank/DDBJ whole genome shotgun (WGS) entry which is preliminary data.</text>
</comment>
<gene>
    <name evidence="4" type="ORF">BZG01_14535</name>
</gene>
<protein>
    <submittedName>
        <fullName evidence="4">Group II intron reverse transcriptase/maturase</fullName>
    </submittedName>
</protein>
<feature type="domain" description="Reverse transcriptase" evidence="3">
    <location>
        <begin position="99"/>
        <end position="331"/>
    </location>
</feature>
<proteinExistence type="inferred from homology"/>
<dbReference type="Pfam" id="PF00078">
    <property type="entry name" value="RVT_1"/>
    <property type="match status" value="1"/>
</dbReference>
<dbReference type="NCBIfam" id="TIGR04416">
    <property type="entry name" value="group_II_RT_mat"/>
    <property type="match status" value="1"/>
</dbReference>
<dbReference type="CDD" id="cd01651">
    <property type="entry name" value="RT_G2_intron"/>
    <property type="match status" value="1"/>
</dbReference>
<dbReference type="PANTHER" id="PTHR34047">
    <property type="entry name" value="NUCLEAR INTRON MATURASE 1, MITOCHONDRIAL-RELATED"/>
    <property type="match status" value="1"/>
</dbReference>
<evidence type="ECO:0000313" key="5">
    <source>
        <dbReference type="Proteomes" id="UP000233618"/>
    </source>
</evidence>